<feature type="domain" description="FIST" evidence="1">
    <location>
        <begin position="36"/>
        <end position="237"/>
    </location>
</feature>
<dbReference type="PANTHER" id="PTHR40252">
    <property type="entry name" value="BLR0328 PROTEIN"/>
    <property type="match status" value="1"/>
</dbReference>
<dbReference type="PANTHER" id="PTHR40252:SF2">
    <property type="entry name" value="BLR0328 PROTEIN"/>
    <property type="match status" value="1"/>
</dbReference>
<reference evidence="4" key="1">
    <citation type="submission" date="2019-06" db="EMBL/GenBank/DDBJ databases">
        <title>The complete genome of Emcibacter congregatus ZYLT.</title>
        <authorList>
            <person name="Zhao Z."/>
        </authorList>
    </citation>
    <scope>NUCLEOTIDE SEQUENCE [LARGE SCALE GENOMIC DNA]</scope>
    <source>
        <strain evidence="4">MCCC 1A06723</strain>
    </source>
</reference>
<feature type="domain" description="FIST C-domain" evidence="2">
    <location>
        <begin position="238"/>
        <end position="369"/>
    </location>
</feature>
<comment type="caution">
    <text evidence="3">The sequence shown here is derived from an EMBL/GenBank/DDBJ whole genome shotgun (WGS) entry which is preliminary data.</text>
</comment>
<evidence type="ECO:0000259" key="1">
    <source>
        <dbReference type="SMART" id="SM00897"/>
    </source>
</evidence>
<evidence type="ECO:0000313" key="3">
    <source>
        <dbReference type="EMBL" id="TPD59117.1"/>
    </source>
</evidence>
<dbReference type="AlphaFoldDB" id="A0A501PGD4"/>
<proteinExistence type="predicted"/>
<dbReference type="OrthoDB" id="9807948at2"/>
<organism evidence="3 4">
    <name type="scientific">Emcibacter nanhaiensis</name>
    <dbReference type="NCBI Taxonomy" id="1505037"/>
    <lineage>
        <taxon>Bacteria</taxon>
        <taxon>Pseudomonadati</taxon>
        <taxon>Pseudomonadota</taxon>
        <taxon>Alphaproteobacteria</taxon>
        <taxon>Emcibacterales</taxon>
        <taxon>Emcibacteraceae</taxon>
        <taxon>Emcibacter</taxon>
    </lineage>
</organism>
<keyword evidence="4" id="KW-1185">Reference proteome</keyword>
<protein>
    <submittedName>
        <fullName evidence="3">FIST domain containing protein</fullName>
    </submittedName>
</protein>
<dbReference type="SMART" id="SM00897">
    <property type="entry name" value="FIST"/>
    <property type="match status" value="1"/>
</dbReference>
<dbReference type="Pfam" id="PF08495">
    <property type="entry name" value="FIST"/>
    <property type="match status" value="1"/>
</dbReference>
<sequence>MTDPCDAEIKRAFSLSADERTAVREFYDGLCIAEERPEAVIFFCSPEYDTAVLEKELNRQFGDIPLIGCTTAGEITPEGYHAGSITGAALSRTHFTCVSKRYDRISKFNIQDGIEFGRSLKHELRRAVDNVSGSNSFAFMLIDGLSNAEERVTASLGSELGEISMIGGSTADDFKLKQTQIFHEGKFRTDSAVVMLVHTDLPFQVSYTHHYVASDAKAVITEADPITREVLEINGLPASQEYARLCGVEEQDLDIVIASKHPVMVKVGGTYFSRGVMGIDHEKHSIRFACAIDKGVVCSIARPDDPQLNLETLFSDISSEIGPLSLVIGCDCAARKMNFQIQGILDEMSQIYAANNVIGFASFGEQFNTLHMNNSFSCIAIGRKAQVRD</sequence>
<name>A0A501PGD4_9PROT</name>
<accession>A0A501PGD4</accession>
<dbReference type="Pfam" id="PF10442">
    <property type="entry name" value="FIST_C"/>
    <property type="match status" value="1"/>
</dbReference>
<evidence type="ECO:0000313" key="4">
    <source>
        <dbReference type="Proteomes" id="UP000319148"/>
    </source>
</evidence>
<dbReference type="InterPro" id="IPR019494">
    <property type="entry name" value="FIST_C"/>
</dbReference>
<gene>
    <name evidence="3" type="ORF">FIV46_12865</name>
</gene>
<evidence type="ECO:0000259" key="2">
    <source>
        <dbReference type="SMART" id="SM01204"/>
    </source>
</evidence>
<dbReference type="RefSeq" id="WP_139941336.1">
    <property type="nucleotide sequence ID" value="NZ_JBHSYP010000002.1"/>
</dbReference>
<dbReference type="EMBL" id="VFIY01000015">
    <property type="protein sequence ID" value="TPD59117.1"/>
    <property type="molecule type" value="Genomic_DNA"/>
</dbReference>
<dbReference type="InterPro" id="IPR013702">
    <property type="entry name" value="FIST_domain_N"/>
</dbReference>
<dbReference type="SMART" id="SM01204">
    <property type="entry name" value="FIST_C"/>
    <property type="match status" value="1"/>
</dbReference>
<dbReference type="Proteomes" id="UP000319148">
    <property type="component" value="Unassembled WGS sequence"/>
</dbReference>